<dbReference type="EnsemblPlants" id="OMERI09G02340.1">
    <property type="protein sequence ID" value="OMERI09G02340.1"/>
    <property type="gene ID" value="OMERI09G02340"/>
</dbReference>
<feature type="region of interest" description="Disordered" evidence="1">
    <location>
        <begin position="1"/>
        <end position="73"/>
    </location>
</feature>
<dbReference type="Gramene" id="OMERI09G02340.1">
    <property type="protein sequence ID" value="OMERI09G02340.1"/>
    <property type="gene ID" value="OMERI09G02340"/>
</dbReference>
<organism evidence="2">
    <name type="scientific">Oryza meridionalis</name>
    <dbReference type="NCBI Taxonomy" id="40149"/>
    <lineage>
        <taxon>Eukaryota</taxon>
        <taxon>Viridiplantae</taxon>
        <taxon>Streptophyta</taxon>
        <taxon>Embryophyta</taxon>
        <taxon>Tracheophyta</taxon>
        <taxon>Spermatophyta</taxon>
        <taxon>Magnoliopsida</taxon>
        <taxon>Liliopsida</taxon>
        <taxon>Poales</taxon>
        <taxon>Poaceae</taxon>
        <taxon>BOP clade</taxon>
        <taxon>Oryzoideae</taxon>
        <taxon>Oryzeae</taxon>
        <taxon>Oryzinae</taxon>
        <taxon>Oryza</taxon>
    </lineage>
</organism>
<dbReference type="HOGENOM" id="CLU_169252_0_0_1"/>
<evidence type="ECO:0000313" key="2">
    <source>
        <dbReference type="EnsemblPlants" id="OMERI09G02340.1"/>
    </source>
</evidence>
<dbReference type="AlphaFoldDB" id="A0A0E0EQ23"/>
<keyword evidence="3" id="KW-1185">Reference proteome</keyword>
<sequence>MKGKQYQENNSSLQLQRGSTFLRQQPQQVLSAPGHPTVANPSNTPRIAPIRRSIDKSPLGNTTSKKNLPATAVQRVAIPTPKVNAQSNVTSESLVGANYKNKSAVTPRFSFGIKNH</sequence>
<evidence type="ECO:0000256" key="1">
    <source>
        <dbReference type="SAM" id="MobiDB-lite"/>
    </source>
</evidence>
<reference evidence="2" key="1">
    <citation type="submission" date="2015-04" db="UniProtKB">
        <authorList>
            <consortium name="EnsemblPlants"/>
        </authorList>
    </citation>
    <scope>IDENTIFICATION</scope>
</reference>
<protein>
    <submittedName>
        <fullName evidence="2">Uncharacterized protein</fullName>
    </submittedName>
</protein>
<feature type="compositionally biased region" description="Polar residues" evidence="1">
    <location>
        <begin position="1"/>
        <end position="30"/>
    </location>
</feature>
<name>A0A0E0EQ23_9ORYZ</name>
<accession>A0A0E0EQ23</accession>
<proteinExistence type="predicted"/>
<dbReference type="Proteomes" id="UP000008021">
    <property type="component" value="Chromosome 9"/>
</dbReference>
<reference evidence="2" key="2">
    <citation type="submission" date="2018-05" db="EMBL/GenBank/DDBJ databases">
        <title>OmerRS3 (Oryza meridionalis Reference Sequence Version 3).</title>
        <authorList>
            <person name="Zhang J."/>
            <person name="Kudrna D."/>
            <person name="Lee S."/>
            <person name="Talag J."/>
            <person name="Welchert J."/>
            <person name="Wing R.A."/>
        </authorList>
    </citation>
    <scope>NUCLEOTIDE SEQUENCE [LARGE SCALE GENOMIC DNA]</scope>
    <source>
        <strain evidence="2">cv. OR44</strain>
    </source>
</reference>
<evidence type="ECO:0000313" key="3">
    <source>
        <dbReference type="Proteomes" id="UP000008021"/>
    </source>
</evidence>